<feature type="transmembrane region" description="Helical" evidence="7">
    <location>
        <begin position="236"/>
        <end position="256"/>
    </location>
</feature>
<protein>
    <submittedName>
        <fullName evidence="8">ABC transporter permease</fullName>
    </submittedName>
</protein>
<evidence type="ECO:0000313" key="8">
    <source>
        <dbReference type="EMBL" id="KDB52241.1"/>
    </source>
</evidence>
<dbReference type="GO" id="GO:0043190">
    <property type="term" value="C:ATP-binding cassette (ABC) transporter complex"/>
    <property type="evidence" value="ECO:0007669"/>
    <property type="project" value="InterPro"/>
</dbReference>
<evidence type="ECO:0000256" key="7">
    <source>
        <dbReference type="SAM" id="Phobius"/>
    </source>
</evidence>
<dbReference type="PANTHER" id="PTHR30477:SF13">
    <property type="entry name" value="IRON TRANSPORT SYSTEM MEMBRANE PROTEIN HI_0360-RELATED"/>
    <property type="match status" value="1"/>
</dbReference>
<comment type="subcellular location">
    <subcellularLocation>
        <location evidence="6">Cell membrane</location>
        <topology evidence="6">Multi-pass membrane protein</topology>
    </subcellularLocation>
    <subcellularLocation>
        <location evidence="1">Membrane</location>
        <topology evidence="1">Multi-pass membrane protein</topology>
    </subcellularLocation>
</comment>
<gene>
    <name evidence="8" type="ORF">X805_21490</name>
</gene>
<sequence>MSEGAGALQALQDLLFSPFAEFGFMRRALVAVVALSMGAAPLGCLLVLRRMSLLGDAMAHALLPGAAVGYMIAGLSVTAMGLGGFVAALAVALLAGAVTRHTHQREDASFAAFYLIALALGVLLISMRGSSVDLIHVLFGSVLAVDDAALLLVASIASLTLMLLALLYRPLVVESFDAGFLASVGGPGALSHGVLLVLTVANLVGGFQAMGTLMAVGLMMVPAIAARFWVRDLAPLALLAALIAMFSGWIGLLLSFHADLPSGPAIVLVAGVIYVLSLLFGRHDGLLRRGTSCC</sequence>
<proteinExistence type="inferred from homology"/>
<dbReference type="AlphaFoldDB" id="A0A059KLA1"/>
<feature type="transmembrane region" description="Helical" evidence="7">
    <location>
        <begin position="68"/>
        <end position="98"/>
    </location>
</feature>
<dbReference type="Gene3D" id="1.10.3470.10">
    <property type="entry name" value="ABC transporter involved in vitamin B12 uptake, BtuC"/>
    <property type="match status" value="1"/>
</dbReference>
<organism evidence="8 9">
    <name type="scientific">Sphaerotilus natans subsp. natans DSM 6575</name>
    <dbReference type="NCBI Taxonomy" id="1286631"/>
    <lineage>
        <taxon>Bacteria</taxon>
        <taxon>Pseudomonadati</taxon>
        <taxon>Pseudomonadota</taxon>
        <taxon>Betaproteobacteria</taxon>
        <taxon>Burkholderiales</taxon>
        <taxon>Sphaerotilaceae</taxon>
        <taxon>Sphaerotilus</taxon>
    </lineage>
</organism>
<feature type="transmembrane region" description="Helical" evidence="7">
    <location>
        <begin position="110"/>
        <end position="128"/>
    </location>
</feature>
<dbReference type="RefSeq" id="WP_081838096.1">
    <property type="nucleotide sequence ID" value="NZ_AZRA01000053.1"/>
</dbReference>
<keyword evidence="4 7" id="KW-1133">Transmembrane helix</keyword>
<feature type="transmembrane region" description="Helical" evidence="7">
    <location>
        <begin position="28"/>
        <end position="48"/>
    </location>
</feature>
<comment type="caution">
    <text evidence="8">The sequence shown here is derived from an EMBL/GenBank/DDBJ whole genome shotgun (WGS) entry which is preliminary data.</text>
</comment>
<keyword evidence="9" id="KW-1185">Reference proteome</keyword>
<feature type="transmembrane region" description="Helical" evidence="7">
    <location>
        <begin position="148"/>
        <end position="168"/>
    </location>
</feature>
<evidence type="ECO:0000256" key="3">
    <source>
        <dbReference type="ARBA" id="ARBA00022692"/>
    </source>
</evidence>
<feature type="transmembrane region" description="Helical" evidence="7">
    <location>
        <begin position="180"/>
        <end position="201"/>
    </location>
</feature>
<dbReference type="GO" id="GO:0010043">
    <property type="term" value="P:response to zinc ion"/>
    <property type="evidence" value="ECO:0007669"/>
    <property type="project" value="TreeGrafter"/>
</dbReference>
<evidence type="ECO:0000256" key="5">
    <source>
        <dbReference type="ARBA" id="ARBA00023136"/>
    </source>
</evidence>
<dbReference type="EMBL" id="AZRA01000053">
    <property type="protein sequence ID" value="KDB52241.1"/>
    <property type="molecule type" value="Genomic_DNA"/>
</dbReference>
<keyword evidence="6" id="KW-0813">Transport</keyword>
<evidence type="ECO:0000256" key="4">
    <source>
        <dbReference type="ARBA" id="ARBA00022989"/>
    </source>
</evidence>
<evidence type="ECO:0000256" key="2">
    <source>
        <dbReference type="ARBA" id="ARBA00008034"/>
    </source>
</evidence>
<keyword evidence="5 7" id="KW-0472">Membrane</keyword>
<dbReference type="STRING" id="34103.SAMN05421778_104268"/>
<dbReference type="Proteomes" id="UP000026714">
    <property type="component" value="Unassembled WGS sequence"/>
</dbReference>
<feature type="transmembrane region" description="Helical" evidence="7">
    <location>
        <begin position="207"/>
        <end position="229"/>
    </location>
</feature>
<name>A0A059KLA1_9BURK</name>
<dbReference type="eggNOG" id="COG1108">
    <property type="taxonomic scope" value="Bacteria"/>
</dbReference>
<keyword evidence="3 6" id="KW-0812">Transmembrane</keyword>
<dbReference type="Pfam" id="PF00950">
    <property type="entry name" value="ABC-3"/>
    <property type="match status" value="1"/>
</dbReference>
<dbReference type="SUPFAM" id="SSF81345">
    <property type="entry name" value="ABC transporter involved in vitamin B12 uptake, BtuC"/>
    <property type="match status" value="1"/>
</dbReference>
<dbReference type="PATRIC" id="fig|1286631.3.peg.2113"/>
<evidence type="ECO:0000256" key="6">
    <source>
        <dbReference type="RuleBase" id="RU003943"/>
    </source>
</evidence>
<feature type="transmembrane region" description="Helical" evidence="7">
    <location>
        <begin position="262"/>
        <end position="280"/>
    </location>
</feature>
<evidence type="ECO:0000256" key="1">
    <source>
        <dbReference type="ARBA" id="ARBA00004141"/>
    </source>
</evidence>
<comment type="similarity">
    <text evidence="2 6">Belongs to the ABC-3 integral membrane protein family.</text>
</comment>
<dbReference type="GO" id="GO:0055085">
    <property type="term" value="P:transmembrane transport"/>
    <property type="evidence" value="ECO:0007669"/>
    <property type="project" value="InterPro"/>
</dbReference>
<accession>A0A059KLA1</accession>
<evidence type="ECO:0000313" key="9">
    <source>
        <dbReference type="Proteomes" id="UP000026714"/>
    </source>
</evidence>
<dbReference type="InterPro" id="IPR037294">
    <property type="entry name" value="ABC_BtuC-like"/>
</dbReference>
<reference evidence="8 9" key="1">
    <citation type="journal article" date="2014" name="FEMS Microbiol. Ecol.">
        <title>Sphaerotilus natans encrusted with nanoball-shaped Fe(III) oxide minerals formed by nitrate-reducing mixotrophic Fe(II) oxidation.</title>
        <authorList>
            <person name="Park S."/>
            <person name="Kim D.H."/>
            <person name="Lee J.H."/>
            <person name="Hur H.G."/>
        </authorList>
    </citation>
    <scope>NUCLEOTIDE SEQUENCE [LARGE SCALE GENOMIC DNA]</scope>
    <source>
        <strain evidence="8 9">DSM 6575</strain>
    </source>
</reference>
<dbReference type="InterPro" id="IPR001626">
    <property type="entry name" value="ABC_TroCD"/>
</dbReference>
<dbReference type="PANTHER" id="PTHR30477">
    <property type="entry name" value="ABC-TRANSPORTER METAL-BINDING PROTEIN"/>
    <property type="match status" value="1"/>
</dbReference>